<sequence>MTATVFEDEVVTEAKVRFLRLPGLAGEFALITIDNGHDHTRPSTFGPGGLASLDAALDEIATHSPAPVAIGVTGKPFIFAVGADLSGVPTITDAALAREIAETGHRVFRRLKDSSVPTFAFVNGVALGGGLELALHCRYRTIASTAMVAFPEAFLGLVPGWGGTQLLPNLIGIDPAVTVIVENALAQNRMTPAPKAAKLGIADAVLEPADFLERSLEWAVGVLGGDVAVSRPEVDRSAWDAAIERAKGVVAARTRNASPGAVRSVELLDLARNGVDGDAFTAGTKAEDDALTELLMSDPLRASLYSFDLVNKRAKRPAGAPDKSLARTVTKVGVVGAGLMASQLAMLFVRQLKVPVVLTDIDQARVDKGVAYVHGELDKLAQRGRLNQDKLNQLKGLVTGSLSKDVFADADLVIEAVFEEMSVKQQVFAEVEAVVSPECVLATNTSALSVTEMASKLEHPERVVGLHFFNPVAVLPLLEVVRAEQTDDATLATAFSVGKSLKKSCVLVADAPAFVVNRLLTRFLGEVTASVEQGTPVAVADRALDPLGLPMTPFELLTLVGPPVALHVAERMHETFPDRFHVGEGLRKMVELGKSSVYSEPGVVDPELQGIDAGDSPLTEDEVRERAERALAEEIRLMLDEGVVQGVQDIDLCMILGAGWPFWLGGISAYLDRAGVSEKVTGERFLPKGVASLPA</sequence>
<keyword evidence="8" id="KW-0520">NAD</keyword>
<dbReference type="CDD" id="cd06558">
    <property type="entry name" value="crotonase-like"/>
    <property type="match status" value="1"/>
</dbReference>
<dbReference type="SUPFAM" id="SSF52096">
    <property type="entry name" value="ClpP/crotonase"/>
    <property type="match status" value="1"/>
</dbReference>
<dbReference type="GO" id="GO:0016509">
    <property type="term" value="F:long-chain (3S)-3-hydroxyacyl-CoA dehydrogenase (NAD+) activity"/>
    <property type="evidence" value="ECO:0007669"/>
    <property type="project" value="TreeGrafter"/>
</dbReference>
<dbReference type="PANTHER" id="PTHR43612">
    <property type="entry name" value="TRIFUNCTIONAL ENZYME SUBUNIT ALPHA"/>
    <property type="match status" value="1"/>
</dbReference>
<protein>
    <submittedName>
        <fullName evidence="15">3-hydroxyacyl-CoA dehydrogenase</fullName>
    </submittedName>
</protein>
<dbReference type="Gene3D" id="1.10.1040.50">
    <property type="match status" value="1"/>
</dbReference>
<dbReference type="UniPathway" id="UPA00659"/>
<comment type="pathway">
    <text evidence="2">Lipid metabolism; butanoate metabolism.</text>
</comment>
<feature type="domain" description="3-hydroxyacyl-CoA dehydrogenase NAD binding" evidence="14">
    <location>
        <begin position="331"/>
        <end position="510"/>
    </location>
</feature>
<reference evidence="15 16" key="1">
    <citation type="submission" date="2017-06" db="EMBL/GenBank/DDBJ databases">
        <authorList>
            <person name="Kim H.J."/>
            <person name="Triplett B.A."/>
        </authorList>
    </citation>
    <scope>NUCLEOTIDE SEQUENCE [LARGE SCALE GENOMIC DNA]</scope>
    <source>
        <strain evidence="15 16">DSM 44272</strain>
    </source>
</reference>
<dbReference type="GO" id="GO:0070403">
    <property type="term" value="F:NAD+ binding"/>
    <property type="evidence" value="ECO:0007669"/>
    <property type="project" value="InterPro"/>
</dbReference>
<evidence type="ECO:0000256" key="8">
    <source>
        <dbReference type="ARBA" id="ARBA00023027"/>
    </source>
</evidence>
<dbReference type="InterPro" id="IPR029045">
    <property type="entry name" value="ClpP/crotonase-like_dom_sf"/>
</dbReference>
<evidence type="ECO:0000256" key="7">
    <source>
        <dbReference type="ARBA" id="ARBA00023002"/>
    </source>
</evidence>
<dbReference type="RefSeq" id="WP_089335006.1">
    <property type="nucleotide sequence ID" value="NZ_FZNO01000002.1"/>
</dbReference>
<name>A0A238V6C5_9ACTN</name>
<dbReference type="GO" id="GO:0004300">
    <property type="term" value="F:enoyl-CoA hydratase activity"/>
    <property type="evidence" value="ECO:0007669"/>
    <property type="project" value="TreeGrafter"/>
</dbReference>
<dbReference type="Pfam" id="PF00378">
    <property type="entry name" value="ECH_1"/>
    <property type="match status" value="1"/>
</dbReference>
<evidence type="ECO:0000256" key="1">
    <source>
        <dbReference type="ARBA" id="ARBA00005005"/>
    </source>
</evidence>
<dbReference type="FunFam" id="3.40.50.720:FF:000009">
    <property type="entry name" value="Fatty oxidation complex, alpha subunit"/>
    <property type="match status" value="1"/>
</dbReference>
<dbReference type="InterPro" id="IPR036291">
    <property type="entry name" value="NAD(P)-bd_dom_sf"/>
</dbReference>
<dbReference type="InterPro" id="IPR050136">
    <property type="entry name" value="FA_oxidation_alpha_subunit"/>
</dbReference>
<evidence type="ECO:0000256" key="5">
    <source>
        <dbReference type="ARBA" id="ARBA00022832"/>
    </source>
</evidence>
<evidence type="ECO:0000256" key="3">
    <source>
        <dbReference type="ARBA" id="ARBA00007005"/>
    </source>
</evidence>
<evidence type="ECO:0000256" key="12">
    <source>
        <dbReference type="ARBA" id="ARBA00049556"/>
    </source>
</evidence>
<evidence type="ECO:0000256" key="11">
    <source>
        <dbReference type="ARBA" id="ARBA00023268"/>
    </source>
</evidence>
<comment type="catalytic activity">
    <reaction evidence="12">
        <text>a (3S)-3-hydroxyacyl-CoA + NAD(+) = a 3-oxoacyl-CoA + NADH + H(+)</text>
        <dbReference type="Rhea" id="RHEA:22432"/>
        <dbReference type="ChEBI" id="CHEBI:15378"/>
        <dbReference type="ChEBI" id="CHEBI:57318"/>
        <dbReference type="ChEBI" id="CHEBI:57540"/>
        <dbReference type="ChEBI" id="CHEBI:57945"/>
        <dbReference type="ChEBI" id="CHEBI:90726"/>
        <dbReference type="EC" id="1.1.1.35"/>
    </reaction>
</comment>
<feature type="domain" description="3-hydroxyacyl-CoA dehydrogenase C-terminal" evidence="13">
    <location>
        <begin position="514"/>
        <end position="603"/>
    </location>
</feature>
<comment type="pathway">
    <text evidence="1">Lipid metabolism; fatty acid beta-oxidation.</text>
</comment>
<dbReference type="PANTHER" id="PTHR43612:SF3">
    <property type="entry name" value="TRIFUNCTIONAL ENZYME SUBUNIT ALPHA, MITOCHONDRIAL"/>
    <property type="match status" value="1"/>
</dbReference>
<dbReference type="SUPFAM" id="SSF51735">
    <property type="entry name" value="NAD(P)-binding Rossmann-fold domains"/>
    <property type="match status" value="1"/>
</dbReference>
<evidence type="ECO:0000313" key="16">
    <source>
        <dbReference type="Proteomes" id="UP000198403"/>
    </source>
</evidence>
<keyword evidence="10" id="KW-0456">Lyase</keyword>
<keyword evidence="6" id="KW-0442">Lipid degradation</keyword>
<evidence type="ECO:0000256" key="4">
    <source>
        <dbReference type="ARBA" id="ARBA00009463"/>
    </source>
</evidence>
<evidence type="ECO:0000256" key="6">
    <source>
        <dbReference type="ARBA" id="ARBA00022963"/>
    </source>
</evidence>
<dbReference type="AlphaFoldDB" id="A0A238V6C5"/>
<evidence type="ECO:0000256" key="10">
    <source>
        <dbReference type="ARBA" id="ARBA00023239"/>
    </source>
</evidence>
<proteinExistence type="inferred from homology"/>
<organism evidence="15 16">
    <name type="scientific">Blastococcus mobilis</name>
    <dbReference type="NCBI Taxonomy" id="1938746"/>
    <lineage>
        <taxon>Bacteria</taxon>
        <taxon>Bacillati</taxon>
        <taxon>Actinomycetota</taxon>
        <taxon>Actinomycetes</taxon>
        <taxon>Geodermatophilales</taxon>
        <taxon>Geodermatophilaceae</taxon>
        <taxon>Blastococcus</taxon>
    </lineage>
</organism>
<evidence type="ECO:0000259" key="14">
    <source>
        <dbReference type="Pfam" id="PF02737"/>
    </source>
</evidence>
<keyword evidence="9" id="KW-0443">Lipid metabolism</keyword>
<dbReference type="OrthoDB" id="9771883at2"/>
<dbReference type="Pfam" id="PF02737">
    <property type="entry name" value="3HCDH_N"/>
    <property type="match status" value="1"/>
</dbReference>
<gene>
    <name evidence="15" type="ORF">SAMN06272737_102142</name>
</gene>
<evidence type="ECO:0000256" key="9">
    <source>
        <dbReference type="ARBA" id="ARBA00023098"/>
    </source>
</evidence>
<dbReference type="Proteomes" id="UP000198403">
    <property type="component" value="Unassembled WGS sequence"/>
</dbReference>
<evidence type="ECO:0000313" key="15">
    <source>
        <dbReference type="EMBL" id="SNR29985.1"/>
    </source>
</evidence>
<keyword evidence="11" id="KW-0511">Multifunctional enzyme</keyword>
<evidence type="ECO:0000259" key="13">
    <source>
        <dbReference type="Pfam" id="PF00725"/>
    </source>
</evidence>
<dbReference type="InterPro" id="IPR006108">
    <property type="entry name" value="3HC_DH_C"/>
</dbReference>
<keyword evidence="16" id="KW-1185">Reference proteome</keyword>
<dbReference type="Pfam" id="PF00725">
    <property type="entry name" value="3HCDH"/>
    <property type="match status" value="1"/>
</dbReference>
<evidence type="ECO:0000256" key="2">
    <source>
        <dbReference type="ARBA" id="ARBA00005086"/>
    </source>
</evidence>
<dbReference type="EMBL" id="FZNO01000002">
    <property type="protein sequence ID" value="SNR29985.1"/>
    <property type="molecule type" value="Genomic_DNA"/>
</dbReference>
<dbReference type="Gene3D" id="3.90.226.10">
    <property type="entry name" value="2-enoyl-CoA Hydratase, Chain A, domain 1"/>
    <property type="match status" value="1"/>
</dbReference>
<keyword evidence="5" id="KW-0276">Fatty acid metabolism</keyword>
<dbReference type="InterPro" id="IPR008927">
    <property type="entry name" value="6-PGluconate_DH-like_C_sf"/>
</dbReference>
<keyword evidence="7" id="KW-0560">Oxidoreductase</keyword>
<dbReference type="GO" id="GO:0006635">
    <property type="term" value="P:fatty acid beta-oxidation"/>
    <property type="evidence" value="ECO:0007669"/>
    <property type="project" value="UniProtKB-UniPathway"/>
</dbReference>
<dbReference type="SUPFAM" id="SSF48179">
    <property type="entry name" value="6-phosphogluconate dehydrogenase C-terminal domain-like"/>
    <property type="match status" value="2"/>
</dbReference>
<comment type="similarity">
    <text evidence="4">Belongs to the 3-hydroxyacyl-CoA dehydrogenase family.</text>
</comment>
<dbReference type="Gene3D" id="3.40.50.720">
    <property type="entry name" value="NAD(P)-binding Rossmann-like Domain"/>
    <property type="match status" value="1"/>
</dbReference>
<dbReference type="InterPro" id="IPR006176">
    <property type="entry name" value="3-OHacyl-CoA_DH_NAD-bd"/>
</dbReference>
<dbReference type="InterPro" id="IPR001753">
    <property type="entry name" value="Enoyl-CoA_hydra/iso"/>
</dbReference>
<accession>A0A238V6C5</accession>
<comment type="similarity">
    <text evidence="3">In the central section; belongs to the 3-hydroxyacyl-CoA dehydrogenase family.</text>
</comment>